<dbReference type="Pfam" id="PF05746">
    <property type="entry name" value="DALR_1"/>
    <property type="match status" value="1"/>
</dbReference>
<dbReference type="EMBL" id="JBDKXB010000011">
    <property type="protein sequence ID" value="MEY6432728.1"/>
    <property type="molecule type" value="Genomic_DNA"/>
</dbReference>
<dbReference type="InterPro" id="IPR008909">
    <property type="entry name" value="DALR_anticod-bd"/>
</dbReference>
<dbReference type="SMART" id="SM00836">
    <property type="entry name" value="DALR_1"/>
    <property type="match status" value="1"/>
</dbReference>
<accession>A0ABV4BGY1</accession>
<dbReference type="Pfam" id="PF02092">
    <property type="entry name" value="tRNA_synt_2f"/>
    <property type="match status" value="1"/>
</dbReference>
<evidence type="ECO:0000259" key="12">
    <source>
        <dbReference type="SMART" id="SM00836"/>
    </source>
</evidence>
<proteinExistence type="inferred from homology"/>
<evidence type="ECO:0000256" key="3">
    <source>
        <dbReference type="ARBA" id="ARBA00011209"/>
    </source>
</evidence>
<keyword evidence="14" id="KW-1185">Reference proteome</keyword>
<dbReference type="EC" id="6.1.1.14" evidence="11"/>
<sequence length="691" mass="76438">MQEVEDLLIEIGTEELPPTSLNALSSAFQDNIERGLAELDLGHGAIESFATPRRLACLVRQIESEQPDRQIVRRGPALAAAYGGDGQPTKAALGFARSCGVAVDELETEDTEKGKVLVARRVESGQSTTELVPAILRHALAGLPIAKRMRWGDLDDEFVRPVHWICALLGSRQIEGRLYGVDFGRATRGHRFHHPEPILLEAAADYPAVLRERGYVEPSFARRRAWIENQVQSFAETLGASVPLPPRLLDEVTALCEWPCALIGQFDPGYLEVPPEVLVETMQENQRYFPVYDRSGALLPHFITVANIESHDPGQIRAGNERVIRPRFADAAFFWHQDRKQPLDERYPMLGEVLFHEKLGSLADKAERIARIGAWIGEQLGQDRREIERAARLAKCDLVTQMVFEFPRLQGTMGRYYAQASGEPAIVAQAIEEQYLPAQAGDRLPSGDLGLALSLADRVDSLVGIFAAGERPSGVKDPYGLRRAAIGVVRLVIETPLDLDIRELIARAVAGVPAGLDTTGIGEDVYQYLVERLPGYYQDRGIPVDTVEAGVAVGAGRLADLDQRIRAVELFRRRPEAAALATANKRIGNILRKCDEDTDSPALGSLMVEPAEAALSERITELEGRIEPMMARCDYAGVLDELASLRPEIDAFFDQVLVMADDPQVRLNRLRLLRRIQRLFGNVADVSRLQP</sequence>
<evidence type="ECO:0000256" key="2">
    <source>
        <dbReference type="ARBA" id="ARBA00008226"/>
    </source>
</evidence>
<keyword evidence="8 11" id="KW-0648">Protein biosynthesis</keyword>
<evidence type="ECO:0000256" key="10">
    <source>
        <dbReference type="ARBA" id="ARBA00047937"/>
    </source>
</evidence>
<dbReference type="RefSeq" id="WP_369667114.1">
    <property type="nucleotide sequence ID" value="NZ_JBDKXB010000011.1"/>
</dbReference>
<keyword evidence="5 11" id="KW-0436">Ligase</keyword>
<protein>
    <recommendedName>
        <fullName evidence="11">Glycine--tRNA ligase beta subunit</fullName>
        <ecNumber evidence="11">6.1.1.14</ecNumber>
    </recommendedName>
    <alternativeName>
        <fullName evidence="11">Glycyl-tRNA synthetase beta subunit</fullName>
        <shortName evidence="11">GlyRS</shortName>
    </alternativeName>
</protein>
<dbReference type="InterPro" id="IPR006194">
    <property type="entry name" value="Gly-tRNA-synth_heterodimer"/>
</dbReference>
<comment type="catalytic activity">
    <reaction evidence="10 11">
        <text>tRNA(Gly) + glycine + ATP = glycyl-tRNA(Gly) + AMP + diphosphate</text>
        <dbReference type="Rhea" id="RHEA:16013"/>
        <dbReference type="Rhea" id="RHEA-COMP:9664"/>
        <dbReference type="Rhea" id="RHEA-COMP:9683"/>
        <dbReference type="ChEBI" id="CHEBI:30616"/>
        <dbReference type="ChEBI" id="CHEBI:33019"/>
        <dbReference type="ChEBI" id="CHEBI:57305"/>
        <dbReference type="ChEBI" id="CHEBI:78442"/>
        <dbReference type="ChEBI" id="CHEBI:78522"/>
        <dbReference type="ChEBI" id="CHEBI:456215"/>
        <dbReference type="EC" id="6.1.1.14"/>
    </reaction>
</comment>
<dbReference type="SUPFAM" id="SSF109604">
    <property type="entry name" value="HD-domain/PDEase-like"/>
    <property type="match status" value="1"/>
</dbReference>
<evidence type="ECO:0000256" key="6">
    <source>
        <dbReference type="ARBA" id="ARBA00022741"/>
    </source>
</evidence>
<dbReference type="PROSITE" id="PS50861">
    <property type="entry name" value="AA_TRNA_LIGASE_II_GLYAB"/>
    <property type="match status" value="1"/>
</dbReference>
<comment type="caution">
    <text evidence="13">The sequence shown here is derived from an EMBL/GenBank/DDBJ whole genome shotgun (WGS) entry which is preliminary data.</text>
</comment>
<dbReference type="Proteomes" id="UP001564408">
    <property type="component" value="Unassembled WGS sequence"/>
</dbReference>
<evidence type="ECO:0000256" key="1">
    <source>
        <dbReference type="ARBA" id="ARBA00004496"/>
    </source>
</evidence>
<evidence type="ECO:0000256" key="11">
    <source>
        <dbReference type="HAMAP-Rule" id="MF_00255"/>
    </source>
</evidence>
<comment type="similarity">
    <text evidence="2 11">Belongs to the class-II aminoacyl-tRNA synthetase family.</text>
</comment>
<evidence type="ECO:0000256" key="4">
    <source>
        <dbReference type="ARBA" id="ARBA00022490"/>
    </source>
</evidence>
<dbReference type="InterPro" id="IPR015944">
    <property type="entry name" value="Gly-tRNA-synth_bsu"/>
</dbReference>
<feature type="domain" description="DALR anticodon binding" evidence="12">
    <location>
        <begin position="586"/>
        <end position="689"/>
    </location>
</feature>
<evidence type="ECO:0000256" key="9">
    <source>
        <dbReference type="ARBA" id="ARBA00023146"/>
    </source>
</evidence>
<evidence type="ECO:0000313" key="13">
    <source>
        <dbReference type="EMBL" id="MEY6432728.1"/>
    </source>
</evidence>
<comment type="subcellular location">
    <subcellularLocation>
        <location evidence="1 11">Cytoplasm</location>
    </subcellularLocation>
</comment>
<evidence type="ECO:0000256" key="7">
    <source>
        <dbReference type="ARBA" id="ARBA00022840"/>
    </source>
</evidence>
<keyword evidence="4 11" id="KW-0963">Cytoplasm</keyword>
<dbReference type="GO" id="GO:0004820">
    <property type="term" value="F:glycine-tRNA ligase activity"/>
    <property type="evidence" value="ECO:0007669"/>
    <property type="project" value="UniProtKB-EC"/>
</dbReference>
<keyword evidence="9 11" id="KW-0030">Aminoacyl-tRNA synthetase</keyword>
<dbReference type="NCBIfam" id="TIGR00211">
    <property type="entry name" value="glyS"/>
    <property type="match status" value="1"/>
</dbReference>
<evidence type="ECO:0000313" key="14">
    <source>
        <dbReference type="Proteomes" id="UP001564408"/>
    </source>
</evidence>
<evidence type="ECO:0000256" key="5">
    <source>
        <dbReference type="ARBA" id="ARBA00022598"/>
    </source>
</evidence>
<name>A0ABV4BGY1_9GAMM</name>
<dbReference type="HAMAP" id="MF_00255">
    <property type="entry name" value="Gly_tRNA_synth_beta"/>
    <property type="match status" value="1"/>
</dbReference>
<gene>
    <name evidence="11 13" type="primary">glyS</name>
    <name evidence="13" type="ORF">ABC977_09955</name>
</gene>
<dbReference type="PANTHER" id="PTHR30075">
    <property type="entry name" value="GLYCYL-TRNA SYNTHETASE"/>
    <property type="match status" value="1"/>
</dbReference>
<organism evidence="13 14">
    <name type="scientific">Thioalkalicoccus limnaeus</name>
    <dbReference type="NCBI Taxonomy" id="120681"/>
    <lineage>
        <taxon>Bacteria</taxon>
        <taxon>Pseudomonadati</taxon>
        <taxon>Pseudomonadota</taxon>
        <taxon>Gammaproteobacteria</taxon>
        <taxon>Chromatiales</taxon>
        <taxon>Chromatiaceae</taxon>
        <taxon>Thioalkalicoccus</taxon>
    </lineage>
</organism>
<dbReference type="PRINTS" id="PR01045">
    <property type="entry name" value="TRNASYNTHGB"/>
</dbReference>
<dbReference type="PANTHER" id="PTHR30075:SF2">
    <property type="entry name" value="GLYCINE--TRNA LIGASE, CHLOROPLASTIC_MITOCHONDRIAL 2"/>
    <property type="match status" value="1"/>
</dbReference>
<comment type="subunit">
    <text evidence="3 11">Tetramer of two alpha and two beta subunits.</text>
</comment>
<keyword evidence="7 11" id="KW-0067">ATP-binding</keyword>
<evidence type="ECO:0000256" key="8">
    <source>
        <dbReference type="ARBA" id="ARBA00022917"/>
    </source>
</evidence>
<reference evidence="13 14" key="1">
    <citation type="submission" date="2024-05" db="EMBL/GenBank/DDBJ databases">
        <title>Genome Sequence and Characterization of the New Strain Purple Sulfur Bacterium of Genus Thioalkalicoccus.</title>
        <authorList>
            <person name="Bryantseva I.A."/>
            <person name="Kyndt J.A."/>
            <person name="Imhoff J.F."/>
        </authorList>
    </citation>
    <scope>NUCLEOTIDE SEQUENCE [LARGE SCALE GENOMIC DNA]</scope>
    <source>
        <strain evidence="13 14">Um2</strain>
    </source>
</reference>
<keyword evidence="6 11" id="KW-0547">Nucleotide-binding</keyword>